<accession>A0A5B7T127</accession>
<sequence length="75" mass="8731">MDVVLLGKPILNKDYMSKLKSIDMCSFTTYALIANKVLNMKLPYDDEYIPKNGEVLYDCLLKLESLKLIKLKWDE</sequence>
<evidence type="ECO:0000313" key="2">
    <source>
        <dbReference type="Proteomes" id="UP000310673"/>
    </source>
</evidence>
<dbReference type="STRING" id="1423818.FC88_GL002464"/>
<dbReference type="RefSeq" id="WP_057813660.1">
    <property type="nucleotide sequence ID" value="NZ_CP040736.1"/>
</dbReference>
<protein>
    <submittedName>
        <fullName evidence="1">Uncharacterized protein</fullName>
    </submittedName>
</protein>
<organism evidence="1 2">
    <name type="scientific">Companilactobacillus futsaii</name>
    <dbReference type="NCBI Taxonomy" id="938155"/>
    <lineage>
        <taxon>Bacteria</taxon>
        <taxon>Bacillati</taxon>
        <taxon>Bacillota</taxon>
        <taxon>Bacilli</taxon>
        <taxon>Lactobacillales</taxon>
        <taxon>Lactobacillaceae</taxon>
        <taxon>Companilactobacillus</taxon>
    </lineage>
</organism>
<dbReference type="Proteomes" id="UP000310673">
    <property type="component" value="Chromosome"/>
</dbReference>
<evidence type="ECO:0000313" key="1">
    <source>
        <dbReference type="EMBL" id="QCX25747.1"/>
    </source>
</evidence>
<name>A0A5B7T127_9LACO</name>
<proteinExistence type="predicted"/>
<dbReference type="KEGG" id="lft:FG051_11885"/>
<dbReference type="AlphaFoldDB" id="A0A5B7T127"/>
<reference evidence="1 2" key="1">
    <citation type="submission" date="2019-05" db="EMBL/GenBank/DDBJ databases">
        <title>Genome Sequence of Lactobacillus futsaii Y97, a Potential Probiotic Strain Isolated from the Futsai of Taiwan.</title>
        <authorList>
            <person name="Du X."/>
        </authorList>
    </citation>
    <scope>NUCLEOTIDE SEQUENCE [LARGE SCALE GENOMIC DNA]</scope>
    <source>
        <strain evidence="1 2">Y97</strain>
    </source>
</reference>
<dbReference type="EMBL" id="CP040736">
    <property type="protein sequence ID" value="QCX25747.1"/>
    <property type="molecule type" value="Genomic_DNA"/>
</dbReference>
<gene>
    <name evidence="1" type="ORF">FG051_11885</name>
</gene>